<keyword evidence="3 7" id="KW-0694">RNA-binding</keyword>
<evidence type="ECO:0000256" key="7">
    <source>
        <dbReference type="HAMAP-Rule" id="MF_01306"/>
    </source>
</evidence>
<dbReference type="InterPro" id="IPR002942">
    <property type="entry name" value="S4_RNA-bd"/>
</dbReference>
<dbReference type="NCBIfam" id="NF003717">
    <property type="entry name" value="PRK05327.1"/>
    <property type="match status" value="1"/>
</dbReference>
<dbReference type="InterPro" id="IPR005709">
    <property type="entry name" value="Ribosomal_uS4_bac-type"/>
</dbReference>
<comment type="subunit">
    <text evidence="7">Part of the 30S ribosomal subunit. Contacts protein S5. The interaction surface between S4 and S5 is involved in control of translational fidelity.</text>
</comment>
<feature type="region of interest" description="Disordered" evidence="9">
    <location>
        <begin position="1"/>
        <end position="49"/>
    </location>
</feature>
<dbReference type="SMART" id="SM01390">
    <property type="entry name" value="Ribosomal_S4"/>
    <property type="match status" value="1"/>
</dbReference>
<keyword evidence="4 7" id="KW-0689">Ribosomal protein</keyword>
<dbReference type="Gene3D" id="3.10.290.10">
    <property type="entry name" value="RNA-binding S4 domain"/>
    <property type="match status" value="1"/>
</dbReference>
<evidence type="ECO:0000256" key="5">
    <source>
        <dbReference type="ARBA" id="ARBA00023274"/>
    </source>
</evidence>
<dbReference type="PANTHER" id="PTHR11831">
    <property type="entry name" value="30S 40S RIBOSOMAL PROTEIN"/>
    <property type="match status" value="1"/>
</dbReference>
<dbReference type="SUPFAM" id="SSF55174">
    <property type="entry name" value="Alpha-L RNA-binding motif"/>
    <property type="match status" value="1"/>
</dbReference>
<dbReference type="GO" id="GO:0042274">
    <property type="term" value="P:ribosomal small subunit biogenesis"/>
    <property type="evidence" value="ECO:0007669"/>
    <property type="project" value="TreeGrafter"/>
</dbReference>
<keyword evidence="2 7" id="KW-0699">rRNA-binding</keyword>
<reference evidence="12 13" key="1">
    <citation type="journal article" date="2015" name="Nature">
        <title>rRNA introns, odd ribosomes, and small enigmatic genomes across a large radiation of phyla.</title>
        <authorList>
            <person name="Brown C.T."/>
            <person name="Hug L.A."/>
            <person name="Thomas B.C."/>
            <person name="Sharon I."/>
            <person name="Castelle C.J."/>
            <person name="Singh A."/>
            <person name="Wilkins M.J."/>
            <person name="Williams K.H."/>
            <person name="Banfield J.F."/>
        </authorList>
    </citation>
    <scope>NUCLEOTIDE SEQUENCE [LARGE SCALE GENOMIC DNA]</scope>
</reference>
<evidence type="ECO:0000313" key="12">
    <source>
        <dbReference type="EMBL" id="KKU65169.1"/>
    </source>
</evidence>
<evidence type="ECO:0000256" key="9">
    <source>
        <dbReference type="SAM" id="MobiDB-lite"/>
    </source>
</evidence>
<dbReference type="PROSITE" id="PS50889">
    <property type="entry name" value="S4"/>
    <property type="match status" value="1"/>
</dbReference>
<evidence type="ECO:0000256" key="4">
    <source>
        <dbReference type="ARBA" id="ARBA00022980"/>
    </source>
</evidence>
<keyword evidence="5 7" id="KW-0687">Ribonucleoprotein</keyword>
<evidence type="ECO:0000256" key="2">
    <source>
        <dbReference type="ARBA" id="ARBA00022730"/>
    </source>
</evidence>
<evidence type="ECO:0000256" key="1">
    <source>
        <dbReference type="ARBA" id="ARBA00007465"/>
    </source>
</evidence>
<dbReference type="PATRIC" id="fig|1618364.3.peg.25"/>
<dbReference type="GO" id="GO:0019843">
    <property type="term" value="F:rRNA binding"/>
    <property type="evidence" value="ECO:0007669"/>
    <property type="project" value="UniProtKB-UniRule"/>
</dbReference>
<gene>
    <name evidence="7" type="primary">rpsD</name>
    <name evidence="12" type="ORF">UX86_C0001G0025</name>
</gene>
<dbReference type="SMART" id="SM00363">
    <property type="entry name" value="S4"/>
    <property type="match status" value="1"/>
</dbReference>
<dbReference type="EMBL" id="LCNU01000001">
    <property type="protein sequence ID" value="KKU65169.1"/>
    <property type="molecule type" value="Genomic_DNA"/>
</dbReference>
<comment type="function">
    <text evidence="7">With S5 and S12 plays an important role in translational accuracy.</text>
</comment>
<dbReference type="FunFam" id="3.10.290.10:FF:000001">
    <property type="entry name" value="30S ribosomal protein S4"/>
    <property type="match status" value="1"/>
</dbReference>
<dbReference type="InterPro" id="IPR001912">
    <property type="entry name" value="Ribosomal_uS4_N"/>
</dbReference>
<dbReference type="Pfam" id="PF01479">
    <property type="entry name" value="S4"/>
    <property type="match status" value="1"/>
</dbReference>
<dbReference type="HAMAP" id="MF_01306_B">
    <property type="entry name" value="Ribosomal_uS4_B"/>
    <property type="match status" value="1"/>
</dbReference>
<evidence type="ECO:0000256" key="8">
    <source>
        <dbReference type="RuleBase" id="RU003699"/>
    </source>
</evidence>
<accession>A0A0G1S6R1</accession>
<dbReference type="AlphaFoldDB" id="A0A0G1S6R1"/>
<comment type="caution">
    <text evidence="12">The sequence shown here is derived from an EMBL/GenBank/DDBJ whole genome shotgun (WGS) entry which is preliminary data.</text>
</comment>
<name>A0A0G1S6R1_9BACT</name>
<dbReference type="InterPro" id="IPR022801">
    <property type="entry name" value="Ribosomal_uS4"/>
</dbReference>
<feature type="domain" description="Small ribosomal subunit protein uS4 N-terminal" evidence="11">
    <location>
        <begin position="3"/>
        <end position="91"/>
    </location>
</feature>
<organism evidence="12 13">
    <name type="scientific">Candidatus Amesbacteria bacterium GW2011_GWC1_47_15</name>
    <dbReference type="NCBI Taxonomy" id="1618364"/>
    <lineage>
        <taxon>Bacteria</taxon>
        <taxon>Candidatus Amesiibacteriota</taxon>
    </lineage>
</organism>
<evidence type="ECO:0000256" key="6">
    <source>
        <dbReference type="ARBA" id="ARBA00035254"/>
    </source>
</evidence>
<dbReference type="GO" id="GO:0006412">
    <property type="term" value="P:translation"/>
    <property type="evidence" value="ECO:0007669"/>
    <property type="project" value="UniProtKB-UniRule"/>
</dbReference>
<evidence type="ECO:0000313" key="13">
    <source>
        <dbReference type="Proteomes" id="UP000034502"/>
    </source>
</evidence>
<dbReference type="Pfam" id="PF00163">
    <property type="entry name" value="Ribosomal_S4"/>
    <property type="match status" value="1"/>
</dbReference>
<dbReference type="GO" id="GO:0003735">
    <property type="term" value="F:structural constituent of ribosome"/>
    <property type="evidence" value="ECO:0007669"/>
    <property type="project" value="InterPro"/>
</dbReference>
<evidence type="ECO:0000256" key="3">
    <source>
        <dbReference type="ARBA" id="ARBA00022884"/>
    </source>
</evidence>
<dbReference type="Proteomes" id="UP000034502">
    <property type="component" value="Unassembled WGS sequence"/>
</dbReference>
<comment type="function">
    <text evidence="7">One of the primary rRNA binding proteins, it binds directly to 16S rRNA where it nucleates assembly of the body of the 30S subunit.</text>
</comment>
<dbReference type="GO" id="GO:0015935">
    <property type="term" value="C:small ribosomal subunit"/>
    <property type="evidence" value="ECO:0007669"/>
    <property type="project" value="InterPro"/>
</dbReference>
<sequence>MSRYIGPKNKLSRREGMDLFGKGNKLRRATVPPGQHGPKGSRRPSDYGVRLREKQKTRRIYGTIEKQFRGYFEKAKKVPGKTGEVLLQLLETRLDNVVYRLGFTPTRFMARQLVSHGHILVDGKKLDIPSYQVKVGQLIALSEKALSIPQVKLRLENPEILPPAWLSRQAHVGKVSTLPNREAIDTPINEQLIVEFYSR</sequence>
<feature type="domain" description="RNA-binding S4" evidence="10">
    <location>
        <begin position="92"/>
        <end position="154"/>
    </location>
</feature>
<proteinExistence type="inferred from homology"/>
<dbReference type="InterPro" id="IPR018079">
    <property type="entry name" value="Ribosomal_uS4_CS"/>
</dbReference>
<evidence type="ECO:0000259" key="11">
    <source>
        <dbReference type="SMART" id="SM01390"/>
    </source>
</evidence>
<dbReference type="Gene3D" id="1.10.1050.10">
    <property type="entry name" value="Ribosomal Protein S4 Delta 41, Chain A, domain 1"/>
    <property type="match status" value="1"/>
</dbReference>
<dbReference type="NCBIfam" id="TIGR01017">
    <property type="entry name" value="rpsD_bact"/>
    <property type="match status" value="1"/>
</dbReference>
<protein>
    <recommendedName>
        <fullName evidence="6 7">Small ribosomal subunit protein uS4</fullName>
    </recommendedName>
</protein>
<evidence type="ECO:0000259" key="10">
    <source>
        <dbReference type="SMART" id="SM00363"/>
    </source>
</evidence>
<dbReference type="InterPro" id="IPR036986">
    <property type="entry name" value="S4_RNA-bd_sf"/>
</dbReference>
<dbReference type="CDD" id="cd00165">
    <property type="entry name" value="S4"/>
    <property type="match status" value="1"/>
</dbReference>
<comment type="similarity">
    <text evidence="1 7 8">Belongs to the universal ribosomal protein uS4 family.</text>
</comment>
<dbReference type="PROSITE" id="PS00632">
    <property type="entry name" value="RIBOSOMAL_S4"/>
    <property type="match status" value="1"/>
</dbReference>
<dbReference type="PANTHER" id="PTHR11831:SF4">
    <property type="entry name" value="SMALL RIBOSOMAL SUBUNIT PROTEIN US4M"/>
    <property type="match status" value="1"/>
</dbReference>
<dbReference type="STRING" id="1618364.UX86_C0001G0025"/>